<organism evidence="1 2">
    <name type="scientific">Clonorchis sinensis</name>
    <name type="common">Chinese liver fluke</name>
    <dbReference type="NCBI Taxonomy" id="79923"/>
    <lineage>
        <taxon>Eukaryota</taxon>
        <taxon>Metazoa</taxon>
        <taxon>Spiralia</taxon>
        <taxon>Lophotrochozoa</taxon>
        <taxon>Platyhelminthes</taxon>
        <taxon>Trematoda</taxon>
        <taxon>Digenea</taxon>
        <taxon>Opisthorchiida</taxon>
        <taxon>Opisthorchiata</taxon>
        <taxon>Opisthorchiidae</taxon>
        <taxon>Clonorchis</taxon>
    </lineage>
</organism>
<accession>A0A419PSQ9</accession>
<sequence length="222" mass="25737">AQSLSFRQPYVLLGPQLHGISELHSFANKFVFFRNNLPGTQLKLSFMTSKLRLYMYRDISNINIRLTETRGLHLPDDESQDRRNWSWIVEEFLTTLLVVAENSSTAHHRFCPSWGSSGRRSPRVSVKLMFYLNHQKREIQLGSRSSALRMSPDPPYKINKSEKYRMLYAIKRLDIQHTTTTSSGKYKVHPRTANKYSVRTDNCSPYDSSRKIIPAGQRPAKT</sequence>
<reference evidence="1 2" key="2">
    <citation type="journal article" date="2021" name="Genomics">
        <title>High-quality reference genome for Clonorchis sinensis.</title>
        <authorList>
            <person name="Young N.D."/>
            <person name="Stroehlein A.J."/>
            <person name="Kinkar L."/>
            <person name="Wang T."/>
            <person name="Sohn W.M."/>
            <person name="Chang B.C.H."/>
            <person name="Kaur P."/>
            <person name="Weisz D."/>
            <person name="Dudchenko O."/>
            <person name="Aiden E.L."/>
            <person name="Korhonen P.K."/>
            <person name="Gasser R.B."/>
        </authorList>
    </citation>
    <scope>NUCLEOTIDE SEQUENCE [LARGE SCALE GENOMIC DNA]</scope>
    <source>
        <strain evidence="1">Cs-k2</strain>
    </source>
</reference>
<dbReference type="AlphaFoldDB" id="A0A419PSQ9"/>
<dbReference type="InParanoid" id="A0A419PSQ9"/>
<reference evidence="1 2" key="1">
    <citation type="journal article" date="2018" name="Biotechnol. Adv.">
        <title>Improved genomic resources and new bioinformatic workflow for the carcinogenic parasite Clonorchis sinensis: Biotechnological implications.</title>
        <authorList>
            <person name="Wang D."/>
            <person name="Korhonen P.K."/>
            <person name="Gasser R.B."/>
            <person name="Young N.D."/>
        </authorList>
    </citation>
    <scope>NUCLEOTIDE SEQUENCE [LARGE SCALE GENOMIC DNA]</scope>
    <source>
        <strain evidence="1">Cs-k2</strain>
    </source>
</reference>
<dbReference type="Proteomes" id="UP000286415">
    <property type="component" value="Unassembled WGS sequence"/>
</dbReference>
<keyword evidence="2" id="KW-1185">Reference proteome</keyword>
<evidence type="ECO:0000313" key="1">
    <source>
        <dbReference type="EMBL" id="KAG5453088.1"/>
    </source>
</evidence>
<feature type="non-terminal residue" evidence="1">
    <location>
        <position position="1"/>
    </location>
</feature>
<protein>
    <submittedName>
        <fullName evidence="1">Uncharacterized protein</fullName>
    </submittedName>
</protein>
<dbReference type="EMBL" id="NIRI02000013">
    <property type="protein sequence ID" value="KAG5453088.1"/>
    <property type="molecule type" value="Genomic_DNA"/>
</dbReference>
<name>A0A419PSQ9_CLOSI</name>
<evidence type="ECO:0000313" key="2">
    <source>
        <dbReference type="Proteomes" id="UP000286415"/>
    </source>
</evidence>
<comment type="caution">
    <text evidence="1">The sequence shown here is derived from an EMBL/GenBank/DDBJ whole genome shotgun (WGS) entry which is preliminary data.</text>
</comment>
<proteinExistence type="predicted"/>
<gene>
    <name evidence="1" type="ORF">CSKR_106260</name>
</gene>